<feature type="coiled-coil region" evidence="1">
    <location>
        <begin position="693"/>
        <end position="741"/>
    </location>
</feature>
<dbReference type="OrthoDB" id="246313at2759"/>
<feature type="region of interest" description="Disordered" evidence="2">
    <location>
        <begin position="85"/>
        <end position="107"/>
    </location>
</feature>
<evidence type="ECO:0000256" key="1">
    <source>
        <dbReference type="SAM" id="Coils"/>
    </source>
</evidence>
<feature type="region of interest" description="Disordered" evidence="2">
    <location>
        <begin position="324"/>
        <end position="454"/>
    </location>
</feature>
<sequence length="934" mass="101485">MKIRIVGGPAEGKVEVECDAATNFAAIMVLAENAIGKGILHDKFHFFRGEIVDKKAKAIALVAPTDTPQTAGLPAHGALLVLKAKDGSPQNTPRNDGAAAAAAGKPKTPRALTFRDRMIAMYEAYEPSKAGTVDSTLEKYRGKEEAVIKKLVEKYGPEPPQSVAPDAPPVAAVTPVASRGDKKAKSAKERIVAIYQKYDPAKVSTVDATLEKFKGKEEAVIKKLVEKYGPEPSDELTQVAPVVSPTTTSPTPEPTATPATPPEPPVTPASAEPTPASPAPPPSFRDRMIIMYELYEPGKVNTVDATLSKYKGKEEAVIKKLVEKYGPEPKGENSPVEPTPAPPQTTVLDSSPNDKPRERSQTIVRSNPTPVAAEPAEETVNAPAPSTAPTEIQQKNGRSASQAPSHSEGDSTSQSPKSLEIAQGAHEHPTSGDRPRDVSSPASEMHSTSMPATDPRFQALMANILGRVLDEANHHTLRKRFLIWMRHANEQKAEKLVAQGRWTRGTDGAYEFVESSPPFKTPDLVAFLEENKGTSRYQVLSDALSDALRVAMRKSNSIISPEAMPIIPVTFKDDDATAAQMTQCIHALDIGKECQDQLHALQLKYSLVVQEQEALRAAHSVALTRLATTEPAVDRAAELKRQLELVTSELDNSKKLSSKQEVEIKLLTTDLTKTNRDLDMERRGLPTNMEVIVRQKDQRLASLEQEISKLRLKVKQQQSSTAQQAQRIQELESDVELLERSRSVVPFTRRTAAAAATATSPATARQWQPGGSPDLSQPKMFIQSLRSSPRGFDWVSQGTNHAATTPGRSPSRPVPPIAISLIGLKSADSGTEVSVSHEPSARLSRAETTPPASSPRTAREIRDLVIRSEILEQELTRPPTIEYAGHCPHCTTSLTALKGGDGVAHRAFCFSCRRSFTFDELSEYAKPKSRSRMR</sequence>
<proteinExistence type="predicted"/>
<dbReference type="VEuPathDB" id="TriTrypDB:BSAL_19205"/>
<accession>A0A0S4JKV0</accession>
<protein>
    <submittedName>
        <fullName evidence="3">Uncharacterized protein</fullName>
    </submittedName>
</protein>
<dbReference type="PANTHER" id="PTHR39666">
    <property type="entry name" value="RANBP2-TYPE DOMAIN-CONTAINING PROTEIN"/>
    <property type="match status" value="1"/>
</dbReference>
<evidence type="ECO:0000256" key="2">
    <source>
        <dbReference type="SAM" id="MobiDB-lite"/>
    </source>
</evidence>
<feature type="region of interest" description="Disordered" evidence="2">
    <location>
        <begin position="754"/>
        <end position="777"/>
    </location>
</feature>
<dbReference type="PANTHER" id="PTHR39666:SF1">
    <property type="entry name" value="NUCLEAR PORE COMPLEX NUP2_50_61 DOMAIN-CONTAINING PROTEIN"/>
    <property type="match status" value="1"/>
</dbReference>
<reference evidence="4" key="1">
    <citation type="submission" date="2015-09" db="EMBL/GenBank/DDBJ databases">
        <authorList>
            <consortium name="Pathogen Informatics"/>
        </authorList>
    </citation>
    <scope>NUCLEOTIDE SEQUENCE [LARGE SCALE GENOMIC DNA]</scope>
    <source>
        <strain evidence="4">Lake Konstanz</strain>
    </source>
</reference>
<dbReference type="OMA" id="RHCVESR"/>
<gene>
    <name evidence="3" type="ORF">BSAL_19205</name>
</gene>
<feature type="compositionally biased region" description="Low complexity" evidence="2">
    <location>
        <begin position="240"/>
        <end position="250"/>
    </location>
</feature>
<feature type="compositionally biased region" description="Low complexity" evidence="2">
    <location>
        <begin position="754"/>
        <end position="765"/>
    </location>
</feature>
<feature type="compositionally biased region" description="Polar residues" evidence="2">
    <location>
        <begin position="846"/>
        <end position="856"/>
    </location>
</feature>
<name>A0A0S4JKV0_BODSA</name>
<keyword evidence="1" id="KW-0175">Coiled coil</keyword>
<feature type="compositionally biased region" description="Pro residues" evidence="2">
    <location>
        <begin position="251"/>
        <end position="267"/>
    </location>
</feature>
<dbReference type="AlphaFoldDB" id="A0A0S4JKV0"/>
<evidence type="ECO:0000313" key="3">
    <source>
        <dbReference type="EMBL" id="CUG89084.1"/>
    </source>
</evidence>
<feature type="region of interest" description="Disordered" evidence="2">
    <location>
        <begin position="231"/>
        <end position="284"/>
    </location>
</feature>
<organism evidence="3 4">
    <name type="scientific">Bodo saltans</name>
    <name type="common">Flagellated protozoan</name>
    <dbReference type="NCBI Taxonomy" id="75058"/>
    <lineage>
        <taxon>Eukaryota</taxon>
        <taxon>Discoba</taxon>
        <taxon>Euglenozoa</taxon>
        <taxon>Kinetoplastea</taxon>
        <taxon>Metakinetoplastina</taxon>
        <taxon>Eubodonida</taxon>
        <taxon>Bodonidae</taxon>
        <taxon>Bodo</taxon>
    </lineage>
</organism>
<feature type="compositionally biased region" description="Polar residues" evidence="2">
    <location>
        <begin position="440"/>
        <end position="451"/>
    </location>
</feature>
<feature type="compositionally biased region" description="Polar residues" evidence="2">
    <location>
        <begin position="387"/>
        <end position="417"/>
    </location>
</feature>
<feature type="compositionally biased region" description="Basic and acidic residues" evidence="2">
    <location>
        <begin position="425"/>
        <end position="437"/>
    </location>
</feature>
<dbReference type="EMBL" id="CYKH01001703">
    <property type="protein sequence ID" value="CUG89084.1"/>
    <property type="molecule type" value="Genomic_DNA"/>
</dbReference>
<keyword evidence="4" id="KW-1185">Reference proteome</keyword>
<evidence type="ECO:0000313" key="4">
    <source>
        <dbReference type="Proteomes" id="UP000051952"/>
    </source>
</evidence>
<feature type="region of interest" description="Disordered" evidence="2">
    <location>
        <begin position="792"/>
        <end position="814"/>
    </location>
</feature>
<feature type="compositionally biased region" description="Polar residues" evidence="2">
    <location>
        <begin position="796"/>
        <end position="808"/>
    </location>
</feature>
<dbReference type="Proteomes" id="UP000051952">
    <property type="component" value="Unassembled WGS sequence"/>
</dbReference>
<feature type="region of interest" description="Disordered" evidence="2">
    <location>
        <begin position="829"/>
        <end position="859"/>
    </location>
</feature>